<evidence type="ECO:0000313" key="2">
    <source>
        <dbReference type="Proteomes" id="UP000234323"/>
    </source>
</evidence>
<sequence length="220" mass="25013">MSLDNIVDAIPEEPNELSEEERDNLYAYLTHNDTNLANVEKLLNLCKTNNAKLVSVSEQPGANGNKRRKISDFEGDTGFYDVGNKLSTIFIRCCYDDLSGIIYAGKNLRHWRISGNPGIGNLPRLLPTLSARRKKRNCHIPPTRQICDSLSEKQVISGSVHEFRDYLGRDDVWYIVDAWKPKEYRGKTILIFTPGELLWSWSKDNVHAGMVSLGDQIMQE</sequence>
<name>A0A2I1GXM8_9GLOM</name>
<accession>A0A2I1GXM8</accession>
<evidence type="ECO:0000313" key="1">
    <source>
        <dbReference type="EMBL" id="PKY51392.1"/>
    </source>
</evidence>
<comment type="caution">
    <text evidence="1">The sequence shown here is derived from an EMBL/GenBank/DDBJ whole genome shotgun (WGS) entry which is preliminary data.</text>
</comment>
<protein>
    <submittedName>
        <fullName evidence="1">Uncharacterized protein</fullName>
    </submittedName>
</protein>
<dbReference type="AlphaFoldDB" id="A0A2I1GXM8"/>
<dbReference type="EMBL" id="LLXI01001015">
    <property type="protein sequence ID" value="PKY51392.1"/>
    <property type="molecule type" value="Genomic_DNA"/>
</dbReference>
<proteinExistence type="predicted"/>
<dbReference type="VEuPathDB" id="FungiDB:RhiirA1_541486"/>
<gene>
    <name evidence="1" type="ORF">RhiirA4_468402</name>
</gene>
<dbReference type="Proteomes" id="UP000234323">
    <property type="component" value="Unassembled WGS sequence"/>
</dbReference>
<dbReference type="VEuPathDB" id="FungiDB:FUN_019739"/>
<dbReference type="VEuPathDB" id="FungiDB:RhiirFUN_018634"/>
<organism evidence="1 2">
    <name type="scientific">Rhizophagus irregularis</name>
    <dbReference type="NCBI Taxonomy" id="588596"/>
    <lineage>
        <taxon>Eukaryota</taxon>
        <taxon>Fungi</taxon>
        <taxon>Fungi incertae sedis</taxon>
        <taxon>Mucoromycota</taxon>
        <taxon>Glomeromycotina</taxon>
        <taxon>Glomeromycetes</taxon>
        <taxon>Glomerales</taxon>
        <taxon>Glomeraceae</taxon>
        <taxon>Rhizophagus</taxon>
    </lineage>
</organism>
<keyword evidence="2" id="KW-1185">Reference proteome</keyword>
<reference evidence="1 2" key="1">
    <citation type="submission" date="2015-10" db="EMBL/GenBank/DDBJ databases">
        <title>Genome analyses suggest a sexual origin of heterokaryosis in a supposedly ancient asexual fungus.</title>
        <authorList>
            <person name="Ropars J."/>
            <person name="Sedzielewska K."/>
            <person name="Noel J."/>
            <person name="Charron P."/>
            <person name="Farinelli L."/>
            <person name="Marton T."/>
            <person name="Kruger M."/>
            <person name="Pelin A."/>
            <person name="Brachmann A."/>
            <person name="Corradi N."/>
        </authorList>
    </citation>
    <scope>NUCLEOTIDE SEQUENCE [LARGE SCALE GENOMIC DNA]</scope>
    <source>
        <strain evidence="1 2">A4</strain>
    </source>
</reference>